<keyword evidence="2" id="KW-1185">Reference proteome</keyword>
<comment type="caution">
    <text evidence="1">The sequence shown here is derived from an EMBL/GenBank/DDBJ whole genome shotgun (WGS) entry which is preliminary data.</text>
</comment>
<accession>A0A437ANG5</accession>
<protein>
    <submittedName>
        <fullName evidence="1">Uncharacterized protein</fullName>
    </submittedName>
</protein>
<organism evidence="1 2">
    <name type="scientific">Tubulinosema ratisbonensis</name>
    <dbReference type="NCBI Taxonomy" id="291195"/>
    <lineage>
        <taxon>Eukaryota</taxon>
        <taxon>Fungi</taxon>
        <taxon>Fungi incertae sedis</taxon>
        <taxon>Microsporidia</taxon>
        <taxon>Tubulinosematoidea</taxon>
        <taxon>Tubulinosematidae</taxon>
        <taxon>Tubulinosema</taxon>
    </lineage>
</organism>
<gene>
    <name evidence="1" type="ORF">TUBRATIS_007840</name>
</gene>
<name>A0A437ANG5_9MICR</name>
<proteinExistence type="predicted"/>
<dbReference type="VEuPathDB" id="MicrosporidiaDB:TUBRATIS_007840"/>
<sequence length="169" mass="20296">MYECSLVTSTQNINEILLYLKKEGWNKTELNHTERIFIGNNFKIILIPEQNKLIYKSIYDYNKNRTSICCAYNSYTIIKSLKTEEELVNLDLKFKKEIKILGFLFVKNEIKIEILKINNKFLIKLFVSCELPFEGEKRLEEEKENLKDFFNFIKPPVDWFNLDYKKEIN</sequence>
<evidence type="ECO:0000313" key="1">
    <source>
        <dbReference type="EMBL" id="RVD92714.1"/>
    </source>
</evidence>
<dbReference type="Proteomes" id="UP000282876">
    <property type="component" value="Unassembled WGS sequence"/>
</dbReference>
<reference evidence="1 2" key="1">
    <citation type="submission" date="2018-10" db="EMBL/GenBank/DDBJ databases">
        <title>Draft genome sequence of the microsporidian Tubulinosema ratisbonensis.</title>
        <authorList>
            <person name="Polonais V."/>
            <person name="Peyretaillade E."/>
            <person name="Niehus S."/>
            <person name="Wawrzyniak I."/>
            <person name="Franchet A."/>
            <person name="Gaspin C."/>
            <person name="Reichstadt M."/>
            <person name="Belser C."/>
            <person name="Labadie K."/>
            <person name="Delbac F."/>
            <person name="Ferrandon D."/>
        </authorList>
    </citation>
    <scope>NUCLEOTIDE SEQUENCE [LARGE SCALE GENOMIC DNA]</scope>
    <source>
        <strain evidence="1 2">Franzen</strain>
    </source>
</reference>
<dbReference type="EMBL" id="RCSS01000157">
    <property type="protein sequence ID" value="RVD92714.1"/>
    <property type="molecule type" value="Genomic_DNA"/>
</dbReference>
<dbReference type="AlphaFoldDB" id="A0A437ANG5"/>
<evidence type="ECO:0000313" key="2">
    <source>
        <dbReference type="Proteomes" id="UP000282876"/>
    </source>
</evidence>
<dbReference type="OrthoDB" id="2186051at2759"/>